<dbReference type="Proteomes" id="UP000039046">
    <property type="component" value="Unassembled WGS sequence"/>
</dbReference>
<feature type="region of interest" description="Disordered" evidence="1">
    <location>
        <begin position="100"/>
        <end position="124"/>
    </location>
</feature>
<keyword evidence="2" id="KW-0732">Signal</keyword>
<feature type="chain" id="PRO_5001979262" evidence="2">
    <location>
        <begin position="19"/>
        <end position="529"/>
    </location>
</feature>
<evidence type="ECO:0000256" key="2">
    <source>
        <dbReference type="SAM" id="SignalP"/>
    </source>
</evidence>
<sequence length="529" mass="60132">MHLNAKFTSLATIGLALAGDAQFAPNRLNAEKNAYAIFNSIHSAGRQWGSGIYHNGFALIPAVVPRGSLFYHGSTSKDVPEGSEWLAFEPEAAEGFAGDWPGSPNNHNRPQNFSPVNQENTSPSDVRRYVHTYRNNRDLKLLLIDGMSAGKTNYGTLDTQDLVLLEGKNLYPSPFDDPRRGQDLCKVVQPWGYDGLIRSEIGFEIIHCNFTDNLYQMKVKSTLHEEEKIGDYSMYWYQWIRAAGLRYDGLGARVKLDFSSMVSGLWYPVNMTNPDPLHPEFKRLAATPIDKLRIMKDRVQEIAKADYQTFLIDWRYIVDSIVERFSDRLANMAHKDVSDVAFINEIQATALSHVDAVGYLDSQDREAVLKQSIKDCMDHYLYPALPFSKRWNQADHMLYHSVITVMNATCTTFIQGWSDLREASGPDGLRIRYLSNSKEQRITLNKAKTQVKQLTASLGWTTWLKPRPCPVDEVNLVVMWPYGNKEDHSNPGCRKISELDMDRSDYWNFSIPVDVGEKPPVADLEFEEL</sequence>
<evidence type="ECO:0000256" key="1">
    <source>
        <dbReference type="SAM" id="MobiDB-lite"/>
    </source>
</evidence>
<proteinExistence type="predicted"/>
<gene>
    <name evidence="3" type="ORF">VHEMI08454</name>
</gene>
<dbReference type="AlphaFoldDB" id="A0A0A1TDK1"/>
<dbReference type="InterPro" id="IPR038921">
    <property type="entry name" value="YOR389W-like"/>
</dbReference>
<protein>
    <submittedName>
        <fullName evidence="3">Uncharacterized protein</fullName>
    </submittedName>
</protein>
<dbReference type="OrthoDB" id="10261782at2759"/>
<reference evidence="3 4" key="1">
    <citation type="journal article" date="2015" name="Genome Announc.">
        <title>Draft Genome Sequence and Gene Annotation of the Entomopathogenic Fungus Verticillium hemipterigenum.</title>
        <authorList>
            <person name="Horn F."/>
            <person name="Habel A."/>
            <person name="Scharf D.H."/>
            <person name="Dworschak J."/>
            <person name="Brakhage A.A."/>
            <person name="Guthke R."/>
            <person name="Hertweck C."/>
            <person name="Linde J."/>
        </authorList>
    </citation>
    <scope>NUCLEOTIDE SEQUENCE [LARGE SCALE GENOMIC DNA]</scope>
</reference>
<evidence type="ECO:0000313" key="4">
    <source>
        <dbReference type="Proteomes" id="UP000039046"/>
    </source>
</evidence>
<organism evidence="3 4">
    <name type="scientific">[Torrubiella] hemipterigena</name>
    <dbReference type="NCBI Taxonomy" id="1531966"/>
    <lineage>
        <taxon>Eukaryota</taxon>
        <taxon>Fungi</taxon>
        <taxon>Dikarya</taxon>
        <taxon>Ascomycota</taxon>
        <taxon>Pezizomycotina</taxon>
        <taxon>Sordariomycetes</taxon>
        <taxon>Hypocreomycetidae</taxon>
        <taxon>Hypocreales</taxon>
        <taxon>Clavicipitaceae</taxon>
        <taxon>Clavicipitaceae incertae sedis</taxon>
        <taxon>'Torrubiella' clade</taxon>
    </lineage>
</organism>
<evidence type="ECO:0000313" key="3">
    <source>
        <dbReference type="EMBL" id="CEJ92824.1"/>
    </source>
</evidence>
<feature type="signal peptide" evidence="2">
    <location>
        <begin position="1"/>
        <end position="18"/>
    </location>
</feature>
<dbReference type="HOGENOM" id="CLU_017366_2_0_1"/>
<keyword evidence="4" id="KW-1185">Reference proteome</keyword>
<accession>A0A0A1TDK1</accession>
<dbReference type="EMBL" id="CDHN01000005">
    <property type="protein sequence ID" value="CEJ92824.1"/>
    <property type="molecule type" value="Genomic_DNA"/>
</dbReference>
<dbReference type="PANTHER" id="PTHR35204">
    <property type="entry name" value="YALI0A21131P"/>
    <property type="match status" value="1"/>
</dbReference>
<dbReference type="PANTHER" id="PTHR35204:SF1">
    <property type="entry name" value="ENTEROTOXIN"/>
    <property type="match status" value="1"/>
</dbReference>
<dbReference type="STRING" id="1531966.A0A0A1TDK1"/>
<name>A0A0A1TDK1_9HYPO</name>
<feature type="compositionally biased region" description="Polar residues" evidence="1">
    <location>
        <begin position="103"/>
        <end position="124"/>
    </location>
</feature>